<evidence type="ECO:0000313" key="2">
    <source>
        <dbReference type="Proteomes" id="UP001501771"/>
    </source>
</evidence>
<dbReference type="RefSeq" id="WP_344148311.1">
    <property type="nucleotide sequence ID" value="NZ_BAAAQR010000002.1"/>
</dbReference>
<proteinExistence type="predicted"/>
<reference evidence="1 2" key="1">
    <citation type="journal article" date="2019" name="Int. J. Syst. Evol. Microbiol.">
        <title>The Global Catalogue of Microorganisms (GCM) 10K type strain sequencing project: providing services to taxonomists for standard genome sequencing and annotation.</title>
        <authorList>
            <consortium name="The Broad Institute Genomics Platform"/>
            <consortium name="The Broad Institute Genome Sequencing Center for Infectious Disease"/>
            <person name="Wu L."/>
            <person name="Ma J."/>
        </authorList>
    </citation>
    <scope>NUCLEOTIDE SEQUENCE [LARGE SCALE GENOMIC DNA]</scope>
    <source>
        <strain evidence="1 2">JCM 16022</strain>
    </source>
</reference>
<dbReference type="Gene3D" id="3.30.530.20">
    <property type="match status" value="1"/>
</dbReference>
<dbReference type="Pfam" id="PF10604">
    <property type="entry name" value="Polyketide_cyc2"/>
    <property type="match status" value="1"/>
</dbReference>
<protein>
    <submittedName>
        <fullName evidence="1">SRPBCC family protein</fullName>
    </submittedName>
</protein>
<dbReference type="CDD" id="cd07812">
    <property type="entry name" value="SRPBCC"/>
    <property type="match status" value="1"/>
</dbReference>
<keyword evidence="2" id="KW-1185">Reference proteome</keyword>
<sequence>MTDTSDLRHEDAIVVAVPPATLFDLVTDIGRTGEWSPICTGCWWDDPAEAGQVGSWFTGRNELPRRTWETRSKVVVADRPREFAFEVGEGFVRWGYTFAPEAGGTRVTESWHFLPAGLEMFHRKYGEQAATEIAERTRAARTGIPATLAAIKQIAER</sequence>
<name>A0ABN2ZCC6_9ACTN</name>
<dbReference type="Proteomes" id="UP001501771">
    <property type="component" value="Unassembled WGS sequence"/>
</dbReference>
<dbReference type="SUPFAM" id="SSF55961">
    <property type="entry name" value="Bet v1-like"/>
    <property type="match status" value="1"/>
</dbReference>
<dbReference type="InterPro" id="IPR023393">
    <property type="entry name" value="START-like_dom_sf"/>
</dbReference>
<evidence type="ECO:0000313" key="1">
    <source>
        <dbReference type="EMBL" id="GAA2139997.1"/>
    </source>
</evidence>
<organism evidence="1 2">
    <name type="scientific">Nocardioides koreensis</name>
    <dbReference type="NCBI Taxonomy" id="433651"/>
    <lineage>
        <taxon>Bacteria</taxon>
        <taxon>Bacillati</taxon>
        <taxon>Actinomycetota</taxon>
        <taxon>Actinomycetes</taxon>
        <taxon>Propionibacteriales</taxon>
        <taxon>Nocardioidaceae</taxon>
        <taxon>Nocardioides</taxon>
    </lineage>
</organism>
<gene>
    <name evidence="1" type="ORF">GCM10009844_09260</name>
</gene>
<dbReference type="EMBL" id="BAAAQR010000002">
    <property type="protein sequence ID" value="GAA2139997.1"/>
    <property type="molecule type" value="Genomic_DNA"/>
</dbReference>
<comment type="caution">
    <text evidence="1">The sequence shown here is derived from an EMBL/GenBank/DDBJ whole genome shotgun (WGS) entry which is preliminary data.</text>
</comment>
<accession>A0ABN2ZCC6</accession>
<dbReference type="InterPro" id="IPR019587">
    <property type="entry name" value="Polyketide_cyclase/dehydratase"/>
</dbReference>